<dbReference type="OMA" id="NDTNTEC"/>
<feature type="domain" description="DUF7905" evidence="2">
    <location>
        <begin position="411"/>
        <end position="695"/>
    </location>
</feature>
<dbReference type="Proteomes" id="UP000014254">
    <property type="component" value="Unassembled WGS sequence"/>
</dbReference>
<dbReference type="InterPro" id="IPR057227">
    <property type="entry name" value="DUF7905"/>
</dbReference>
<feature type="region of interest" description="Disordered" evidence="1">
    <location>
        <begin position="274"/>
        <end position="298"/>
    </location>
</feature>
<evidence type="ECO:0000259" key="2">
    <source>
        <dbReference type="Pfam" id="PF25482"/>
    </source>
</evidence>
<dbReference type="InParanoid" id="S2K4J4"/>
<dbReference type="eggNOG" id="ENOG502S4U8">
    <property type="taxonomic scope" value="Eukaryota"/>
</dbReference>
<dbReference type="STRING" id="1220926.S2K4J4"/>
<keyword evidence="4" id="KW-1185">Reference proteome</keyword>
<proteinExistence type="predicted"/>
<dbReference type="AlphaFoldDB" id="S2K4J4"/>
<evidence type="ECO:0000256" key="1">
    <source>
        <dbReference type="SAM" id="MobiDB-lite"/>
    </source>
</evidence>
<organism evidence="3 4">
    <name type="scientific">Mucor circinelloides f. circinelloides (strain 1006PhL)</name>
    <name type="common">Mucormycosis agent</name>
    <name type="synonym">Calyptromyces circinelloides</name>
    <dbReference type="NCBI Taxonomy" id="1220926"/>
    <lineage>
        <taxon>Eukaryota</taxon>
        <taxon>Fungi</taxon>
        <taxon>Fungi incertae sedis</taxon>
        <taxon>Mucoromycota</taxon>
        <taxon>Mucoromycotina</taxon>
        <taxon>Mucoromycetes</taxon>
        <taxon>Mucorales</taxon>
        <taxon>Mucorineae</taxon>
        <taxon>Mucoraceae</taxon>
        <taxon>Mucor</taxon>
    </lineage>
</organism>
<protein>
    <recommendedName>
        <fullName evidence="2">DUF7905 domain-containing protein</fullName>
    </recommendedName>
</protein>
<dbReference type="EMBL" id="KE123974">
    <property type="protein sequence ID" value="EPB87140.1"/>
    <property type="molecule type" value="Genomic_DNA"/>
</dbReference>
<evidence type="ECO:0000313" key="3">
    <source>
        <dbReference type="EMBL" id="EPB87140.1"/>
    </source>
</evidence>
<evidence type="ECO:0000313" key="4">
    <source>
        <dbReference type="Proteomes" id="UP000014254"/>
    </source>
</evidence>
<dbReference type="VEuPathDB" id="FungiDB:HMPREF1544_06066"/>
<gene>
    <name evidence="3" type="ORF">HMPREF1544_06066</name>
</gene>
<name>S2K4J4_MUCC1</name>
<dbReference type="OrthoDB" id="10265971at2759"/>
<reference evidence="4" key="1">
    <citation type="submission" date="2013-05" db="EMBL/GenBank/DDBJ databases">
        <title>The Genome sequence of Mucor circinelloides f. circinelloides 1006PhL.</title>
        <authorList>
            <consortium name="The Broad Institute Genomics Platform"/>
            <person name="Cuomo C."/>
            <person name="Earl A."/>
            <person name="Findley K."/>
            <person name="Lee S.C."/>
            <person name="Walker B."/>
            <person name="Young S."/>
            <person name="Zeng Q."/>
            <person name="Gargeya S."/>
            <person name="Fitzgerald M."/>
            <person name="Haas B."/>
            <person name="Abouelleil A."/>
            <person name="Allen A.W."/>
            <person name="Alvarado L."/>
            <person name="Arachchi H.M."/>
            <person name="Berlin A.M."/>
            <person name="Chapman S.B."/>
            <person name="Gainer-Dewar J."/>
            <person name="Goldberg J."/>
            <person name="Griggs A."/>
            <person name="Gujja S."/>
            <person name="Hansen M."/>
            <person name="Howarth C."/>
            <person name="Imamovic A."/>
            <person name="Ireland A."/>
            <person name="Larimer J."/>
            <person name="McCowan C."/>
            <person name="Murphy C."/>
            <person name="Pearson M."/>
            <person name="Poon T.W."/>
            <person name="Priest M."/>
            <person name="Roberts A."/>
            <person name="Saif S."/>
            <person name="Shea T."/>
            <person name="Sisk P."/>
            <person name="Sykes S."/>
            <person name="Wortman J."/>
            <person name="Nusbaum C."/>
            <person name="Birren B."/>
        </authorList>
    </citation>
    <scope>NUCLEOTIDE SEQUENCE [LARGE SCALE GENOMIC DNA]</scope>
    <source>
        <strain evidence="4">1006PhL</strain>
    </source>
</reference>
<dbReference type="Pfam" id="PF25482">
    <property type="entry name" value="DUF7905"/>
    <property type="match status" value="1"/>
</dbReference>
<accession>S2K4J4</accession>
<feature type="compositionally biased region" description="Low complexity" evidence="1">
    <location>
        <begin position="279"/>
        <end position="293"/>
    </location>
</feature>
<sequence length="722" mass="82375">MKTDIQYNFGDQYFEITGRSQQSCDDTSKIIEEHLIPQLTALAVDEYKFHGTFEDFESMLSSATASPTVSTPSNVIRIKGRPLNLEKLDQDVAAASTPETPVADNQTGAYFYGDTESDEPDSDEEDEFVETFTFAKNVSDPREVLTGPPVNNTKPVDYLRVVGNDTNTECSLIDRRVKIVGTSKEAVKEALERFRNLQTIFKRRRRGTQYVACVHYPTEAPEFGLYFCNLERYAQQNYVDILERPSAPLYVILPAFKDRTGKYAKPVDLLDSAQQNPTQQWVQRQREQQQMQRESTMSLDERMRMATLEHKKRGFGNTNAGMAPDLTPLWGENKNYVMRSSAQPSARPPVSRPSSGAPEPPPRREPENDFPSLPSAAPRVVPKKTNTRRVMRLTSQKASVAVFPGIPRSPSNMENLRVYNFHNIKTALEEGLNGVRGFKGDVKLSAKIGKVLWNQITPDVQKQIWTYTDLNDRLMKNSGVKPVFNNITTLSDEIITKMSEVLPSPHSRRVSFEIYANARNQPSMPYQPVVMYMKNQGVVELTKVVTTTNKVTEIEWVSLDRKFDFQFLLQTEEKTRMDVKPFNTFINRVAVNPETRHITFNNVPDFLEVNYILSKQTTIYRIVFPIVAEITRVERLPLVQQIDSYGYEKILGDTGKGQVWYEFEVFYSTYDAIFKENQTLQAGKLASWTSDSIIEGTENVNSLIEYIRTLLTMVEKFEGALR</sequence>
<feature type="region of interest" description="Disordered" evidence="1">
    <location>
        <begin position="339"/>
        <end position="386"/>
    </location>
</feature>